<dbReference type="EMBL" id="SHKR01000012">
    <property type="protein sequence ID" value="RZU15443.1"/>
    <property type="molecule type" value="Genomic_DNA"/>
</dbReference>
<organism evidence="4 5">
    <name type="scientific">Kribbella rubisoli</name>
    <dbReference type="NCBI Taxonomy" id="3075929"/>
    <lineage>
        <taxon>Bacteria</taxon>
        <taxon>Bacillati</taxon>
        <taxon>Actinomycetota</taxon>
        <taxon>Actinomycetes</taxon>
        <taxon>Propionibacteriales</taxon>
        <taxon>Kribbellaceae</taxon>
        <taxon>Kribbella</taxon>
    </lineage>
</organism>
<evidence type="ECO:0000256" key="2">
    <source>
        <dbReference type="SAM" id="MobiDB-lite"/>
    </source>
</evidence>
<protein>
    <submittedName>
        <fullName evidence="4">Helix-turn-helix protein</fullName>
    </submittedName>
</protein>
<evidence type="ECO:0000256" key="1">
    <source>
        <dbReference type="ARBA" id="ARBA00038232"/>
    </source>
</evidence>
<feature type="domain" description="Insertion element IS150 protein InsJ-like helix-turn-helix" evidence="3">
    <location>
        <begin position="67"/>
        <end position="120"/>
    </location>
</feature>
<accession>A0A4Q7WZ01</accession>
<comment type="similarity">
    <text evidence="1">Belongs to the IS150/IS1296 orfA family.</text>
</comment>
<dbReference type="Gene3D" id="1.10.10.10">
    <property type="entry name" value="Winged helix-like DNA-binding domain superfamily/Winged helix DNA-binding domain"/>
    <property type="match status" value="1"/>
</dbReference>
<dbReference type="InterPro" id="IPR052057">
    <property type="entry name" value="IS150/IS1296_orfA-like"/>
</dbReference>
<dbReference type="Pfam" id="PF13518">
    <property type="entry name" value="HTH_28"/>
    <property type="match status" value="1"/>
</dbReference>
<comment type="caution">
    <text evidence="4">The sequence shown here is derived from an EMBL/GenBank/DDBJ whole genome shotgun (WGS) entry which is preliminary data.</text>
</comment>
<dbReference type="Proteomes" id="UP000292027">
    <property type="component" value="Unassembled WGS sequence"/>
</dbReference>
<evidence type="ECO:0000313" key="4">
    <source>
        <dbReference type="EMBL" id="RZU15443.1"/>
    </source>
</evidence>
<dbReference type="SUPFAM" id="SSF48295">
    <property type="entry name" value="TrpR-like"/>
    <property type="match status" value="1"/>
</dbReference>
<evidence type="ECO:0000313" key="5">
    <source>
        <dbReference type="Proteomes" id="UP000292027"/>
    </source>
</evidence>
<sequence length="162" mass="18396">MDRRSSLTEAQRVLALGLFEEGMGSWAVATRLVAAPDPVKLLYQRWRIHGKGALVAQPGKRAFSFEFKLAVVERFLAGEPATELAAEHELSSPKLVKTWARRYRQEGADGLRPKPKGRPRKDPESAPPESELERLRRENELLKAKVAYLGKLKALREQQERR</sequence>
<gene>
    <name evidence="4" type="ORF">EV645_2981</name>
</gene>
<evidence type="ECO:0000259" key="3">
    <source>
        <dbReference type="Pfam" id="PF13518"/>
    </source>
</evidence>
<dbReference type="RefSeq" id="WP_130444032.1">
    <property type="nucleotide sequence ID" value="NZ_SHKR01000012.1"/>
</dbReference>
<proteinExistence type="inferred from homology"/>
<dbReference type="OrthoDB" id="3267704at2"/>
<keyword evidence="5" id="KW-1185">Reference proteome</keyword>
<dbReference type="GO" id="GO:0043565">
    <property type="term" value="F:sequence-specific DNA binding"/>
    <property type="evidence" value="ECO:0007669"/>
    <property type="project" value="InterPro"/>
</dbReference>
<dbReference type="InterPro" id="IPR055247">
    <property type="entry name" value="InsJ-like_HTH"/>
</dbReference>
<dbReference type="PANTHER" id="PTHR33795:SF1">
    <property type="entry name" value="INSERTION ELEMENT IS150 PROTEIN INSJ"/>
    <property type="match status" value="1"/>
</dbReference>
<dbReference type="AlphaFoldDB" id="A0A4Q7WZ01"/>
<reference evidence="4 5" key="1">
    <citation type="journal article" date="2015" name="Stand. Genomic Sci.">
        <title>Genomic Encyclopedia of Bacterial and Archaeal Type Strains, Phase III: the genomes of soil and plant-associated and newly described type strains.</title>
        <authorList>
            <person name="Whitman W.B."/>
            <person name="Woyke T."/>
            <person name="Klenk H.P."/>
            <person name="Zhou Y."/>
            <person name="Lilburn T.G."/>
            <person name="Beck B.J."/>
            <person name="De Vos P."/>
            <person name="Vandamme P."/>
            <person name="Eisen J.A."/>
            <person name="Garrity G."/>
            <person name="Hugenholtz P."/>
            <person name="Kyrpides N.C."/>
        </authorList>
    </citation>
    <scope>NUCLEOTIDE SEQUENCE [LARGE SCALE GENOMIC DNA]</scope>
    <source>
        <strain evidence="4 5">VKM Ac-2540</strain>
    </source>
</reference>
<dbReference type="InterPro" id="IPR010921">
    <property type="entry name" value="Trp_repressor/repl_initiator"/>
</dbReference>
<dbReference type="InterPro" id="IPR036388">
    <property type="entry name" value="WH-like_DNA-bd_sf"/>
</dbReference>
<name>A0A4Q7WZ01_9ACTN</name>
<dbReference type="PANTHER" id="PTHR33795">
    <property type="entry name" value="INSERTION ELEMENT IS150 PROTEIN INSJ"/>
    <property type="match status" value="1"/>
</dbReference>
<feature type="region of interest" description="Disordered" evidence="2">
    <location>
        <begin position="104"/>
        <end position="136"/>
    </location>
</feature>